<organism evidence="2 3">
    <name type="scientific">Spirosoma validum</name>
    <dbReference type="NCBI Taxonomy" id="2771355"/>
    <lineage>
        <taxon>Bacteria</taxon>
        <taxon>Pseudomonadati</taxon>
        <taxon>Bacteroidota</taxon>
        <taxon>Cytophagia</taxon>
        <taxon>Cytophagales</taxon>
        <taxon>Cytophagaceae</taxon>
        <taxon>Spirosoma</taxon>
    </lineage>
</organism>
<feature type="signal peptide" evidence="1">
    <location>
        <begin position="1"/>
        <end position="20"/>
    </location>
</feature>
<dbReference type="AlphaFoldDB" id="A0A927B3N8"/>
<protein>
    <recommendedName>
        <fullName evidence="4">PorT family protein</fullName>
    </recommendedName>
</protein>
<sequence>MKLITIYSLVACLTGGSVYAQTQTDSVRTEYQTEDEAISRSEIQRVIRYITRANVEEKTLIKIGGLPNSNPFTQTGGLFTGGLNTDISIERKINPSFSVLFGFDNQVFANYYRREAFSRISPGPGPLWLTDHTLSLSSSAKVAVRYYYSMARRIKEGKSANNFSGTYVAFQVRRPVLSYLKRRQYELVSGDTRTEAEASPLGTLNTPSLSIQWGIQQRLGRRGYIDLNVGPELTLFDSNRAYNSNNSSRTQLTLRVSAIIGLGW</sequence>
<keyword evidence="1" id="KW-0732">Signal</keyword>
<comment type="caution">
    <text evidence="2">The sequence shown here is derived from an EMBL/GenBank/DDBJ whole genome shotgun (WGS) entry which is preliminary data.</text>
</comment>
<proteinExistence type="predicted"/>
<accession>A0A927B3N8</accession>
<evidence type="ECO:0000256" key="1">
    <source>
        <dbReference type="SAM" id="SignalP"/>
    </source>
</evidence>
<dbReference type="RefSeq" id="WP_191040420.1">
    <property type="nucleotide sequence ID" value="NZ_JACXAA010000006.1"/>
</dbReference>
<keyword evidence="3" id="KW-1185">Reference proteome</keyword>
<evidence type="ECO:0008006" key="4">
    <source>
        <dbReference type="Google" id="ProtNLM"/>
    </source>
</evidence>
<feature type="chain" id="PRO_5037251822" description="PorT family protein" evidence="1">
    <location>
        <begin position="21"/>
        <end position="264"/>
    </location>
</feature>
<gene>
    <name evidence="2" type="ORF">IC230_17980</name>
</gene>
<name>A0A927B3N8_9BACT</name>
<dbReference type="Proteomes" id="UP000653797">
    <property type="component" value="Unassembled WGS sequence"/>
</dbReference>
<evidence type="ECO:0000313" key="2">
    <source>
        <dbReference type="EMBL" id="MBD2754798.1"/>
    </source>
</evidence>
<evidence type="ECO:0000313" key="3">
    <source>
        <dbReference type="Proteomes" id="UP000653797"/>
    </source>
</evidence>
<dbReference type="EMBL" id="JACXAA010000006">
    <property type="protein sequence ID" value="MBD2754798.1"/>
    <property type="molecule type" value="Genomic_DNA"/>
</dbReference>
<reference evidence="2" key="1">
    <citation type="submission" date="2020-09" db="EMBL/GenBank/DDBJ databases">
        <authorList>
            <person name="Kim M.K."/>
        </authorList>
    </citation>
    <scope>NUCLEOTIDE SEQUENCE</scope>
    <source>
        <strain evidence="2">BT704</strain>
    </source>
</reference>